<comment type="function">
    <text evidence="2">Involved in regulation of actin and microtubule organization. Part of a WAVE complex that activates the Arp2/3 complex.</text>
</comment>
<feature type="region of interest" description="Disordered" evidence="3">
    <location>
        <begin position="816"/>
        <end position="840"/>
    </location>
</feature>
<organism evidence="4 5">
    <name type="scientific">Apostasia shenzhenica</name>
    <dbReference type="NCBI Taxonomy" id="1088818"/>
    <lineage>
        <taxon>Eukaryota</taxon>
        <taxon>Viridiplantae</taxon>
        <taxon>Streptophyta</taxon>
        <taxon>Embryophyta</taxon>
        <taxon>Tracheophyta</taxon>
        <taxon>Spermatophyta</taxon>
        <taxon>Magnoliopsida</taxon>
        <taxon>Liliopsida</taxon>
        <taxon>Asparagales</taxon>
        <taxon>Orchidaceae</taxon>
        <taxon>Apostasioideae</taxon>
        <taxon>Apostasia</taxon>
    </lineage>
</organism>
<dbReference type="PANTHER" id="PTHR12902">
    <property type="entry name" value="WASP-1"/>
    <property type="match status" value="1"/>
</dbReference>
<evidence type="ECO:0000256" key="3">
    <source>
        <dbReference type="SAM" id="MobiDB-lite"/>
    </source>
</evidence>
<proteinExistence type="inferred from homology"/>
<dbReference type="GO" id="GO:0030036">
    <property type="term" value="P:actin cytoskeleton organization"/>
    <property type="evidence" value="ECO:0007669"/>
    <property type="project" value="UniProtKB-UniRule"/>
</dbReference>
<feature type="compositionally biased region" description="Basic residues" evidence="3">
    <location>
        <begin position="90"/>
        <end position="105"/>
    </location>
</feature>
<dbReference type="GO" id="GO:2000601">
    <property type="term" value="P:positive regulation of Arp2/3 complex-mediated actin nucleation"/>
    <property type="evidence" value="ECO:0007669"/>
    <property type="project" value="TreeGrafter"/>
</dbReference>
<dbReference type="PANTHER" id="PTHR12902:SF33">
    <property type="entry name" value="PROTEIN SCAR3"/>
    <property type="match status" value="1"/>
</dbReference>
<dbReference type="AlphaFoldDB" id="A0A2I0BFI4"/>
<comment type="similarity">
    <text evidence="1 2">Belongs to the SCAR/WAVE family.</text>
</comment>
<keyword evidence="5" id="KW-1185">Reference proteome</keyword>
<dbReference type="GO" id="GO:0005856">
    <property type="term" value="C:cytoskeleton"/>
    <property type="evidence" value="ECO:0007669"/>
    <property type="project" value="UniProtKB-SubCell"/>
</dbReference>
<dbReference type="Proteomes" id="UP000236161">
    <property type="component" value="Unassembled WGS sequence"/>
</dbReference>
<dbReference type="GO" id="GO:0034237">
    <property type="term" value="F:protein kinase A regulatory subunit binding"/>
    <property type="evidence" value="ECO:0007669"/>
    <property type="project" value="TreeGrafter"/>
</dbReference>
<evidence type="ECO:0000256" key="1">
    <source>
        <dbReference type="ARBA" id="ARBA00006993"/>
    </source>
</evidence>
<gene>
    <name evidence="4" type="ORF">AXF42_Ash003217</name>
</gene>
<dbReference type="GO" id="GO:0071933">
    <property type="term" value="F:Arp2/3 complex binding"/>
    <property type="evidence" value="ECO:0007669"/>
    <property type="project" value="TreeGrafter"/>
</dbReference>
<comment type="subcellular location">
    <subcellularLocation>
        <location evidence="2">Cytoplasm</location>
        <location evidence="2">Cytoskeleton</location>
    </subcellularLocation>
</comment>
<evidence type="ECO:0000256" key="2">
    <source>
        <dbReference type="RuleBase" id="RU367034"/>
    </source>
</evidence>
<dbReference type="InterPro" id="IPR028288">
    <property type="entry name" value="SCAR/WAVE_fam"/>
</dbReference>
<dbReference type="EMBL" id="KZ451885">
    <property type="protein sequence ID" value="PKA66563.1"/>
    <property type="molecule type" value="Genomic_DNA"/>
</dbReference>
<evidence type="ECO:0000313" key="5">
    <source>
        <dbReference type="Proteomes" id="UP000236161"/>
    </source>
</evidence>
<sequence length="1148" mass="126957">MHNLTVVSGCEWHANVRISGSHLVGSNMPSFMVDSYEEGHDPPRLHLLDKFDSAGAGACLNRYSDPSYFRTVTCSESAKVEIAHSEMKVQRKKKQRSRKKNRLVHHSMDTTHERSMVSSLQFASLFADELSFSVEDAPMSDAISKSEITIENYFNPYKRSRGSGMHDTHCISKELHDIMSASETETKLFDDSICIKCDDTSARKEETKQRDDSISIQNNEVHGIDYLQQDPLYQESVPSSSFVIWDEKIEILKPANKVPCNDITGDRFKIPIPAEICSALSNLNCGTNDLGMRGDNVSRSSSILRESAADDLVAQVESVSSSNFTAWKENLTDILETLDRHVSCTSPATFYGKGKGLDLDNPESLDTILLDWSPGPDSLLLTTEASNTQHETMTKTLDQDDLLPFVTEVAMSSSTGGQFIELLDGMEGYMDATNPIEFKRQEDVDSQGGKGEVLKPYSSYHEMECGSKKIEVVAPSCLDDINIEIPSESCTLLNNHPKVFDHLQSTKSVEHMGINKASELSAMNDSIGINKARSIQHMVIDGILAENTVSQYPFDVTSSKIASEKEVYFENKTKQEARLTSDVNYQEIEPQSSMKEEIIASNLDGFGLGPFSSLDGCASQRSSDVIYSDSVQDMPSSALCSESALSRSHIGSFSPVNNTEGSTGNTSTLLNPVPENLLLSTDAATTLKTPADILPKSSINIWTNGGLLGLEPSKPRDICFFDAYRGNDEQYNRSAANSKSVVSCNRSVSGKLYPETDRLNRVLCFPEKDDDSTIPCKQHCQSSIKAPLLYKLNKSPILCTTGIPLDIRENKEKEYNNISSGDDFSSNIVPSSTESNQKNSGISVDFLSSTKRYLISGPQRKLCIPSSSELVRSDVQRLHGNTNYSSHKEWPEEKIFSTSLPKLDTKENTDHGFSAKLVSSCVNSSGHSSPLLEHMKISFQPMDDLNDQRVKLDFCKVHLPENLADLVFPSFQLVKESLSENIWESDDDTFCRSCPYSSDDLLSFNSESDAEMWGEDGKDGSDRTADIGSISSCTEPHQSYHYSVRAKDGGTESSYNMVDIIDLPNLDSLVISKCQLKNHYRSSSGHTNLLSSLPNEQLLPTSLQPTKSENKVPCEAKICSSLEILTSENSAHRLLEKVEADLHCHDDC</sequence>
<feature type="region of interest" description="Disordered" evidence="3">
    <location>
        <begin position="85"/>
        <end position="105"/>
    </location>
</feature>
<dbReference type="Gene3D" id="6.10.280.150">
    <property type="match status" value="1"/>
</dbReference>
<reference evidence="4 5" key="1">
    <citation type="journal article" date="2017" name="Nature">
        <title>The Apostasia genome and the evolution of orchids.</title>
        <authorList>
            <person name="Zhang G.Q."/>
            <person name="Liu K.W."/>
            <person name="Li Z."/>
            <person name="Lohaus R."/>
            <person name="Hsiao Y.Y."/>
            <person name="Niu S.C."/>
            <person name="Wang J.Y."/>
            <person name="Lin Y.C."/>
            <person name="Xu Q."/>
            <person name="Chen L.J."/>
            <person name="Yoshida K."/>
            <person name="Fujiwara S."/>
            <person name="Wang Z.W."/>
            <person name="Zhang Y.Q."/>
            <person name="Mitsuda N."/>
            <person name="Wang M."/>
            <person name="Liu G.H."/>
            <person name="Pecoraro L."/>
            <person name="Huang H.X."/>
            <person name="Xiao X.J."/>
            <person name="Lin M."/>
            <person name="Wu X.Y."/>
            <person name="Wu W.L."/>
            <person name="Chen Y.Y."/>
            <person name="Chang S.B."/>
            <person name="Sakamoto S."/>
            <person name="Ohme-Takagi M."/>
            <person name="Yagi M."/>
            <person name="Zeng S.J."/>
            <person name="Shen C.Y."/>
            <person name="Yeh C.M."/>
            <person name="Luo Y.B."/>
            <person name="Tsai W.C."/>
            <person name="Van de Peer Y."/>
            <person name="Liu Z.J."/>
        </authorList>
    </citation>
    <scope>NUCLEOTIDE SEQUENCE [LARGE SCALE GENOMIC DNA]</scope>
    <source>
        <strain evidence="5">cv. Shenzhen</strain>
        <tissue evidence="4">Stem</tissue>
    </source>
</reference>
<keyword evidence="2" id="KW-0009">Actin-binding</keyword>
<keyword evidence="2" id="KW-0963">Cytoplasm</keyword>
<keyword evidence="2" id="KW-0206">Cytoskeleton</keyword>
<protein>
    <recommendedName>
        <fullName evidence="2">Protein SCAR</fullName>
    </recommendedName>
    <alternativeName>
        <fullName evidence="2">Protein WAVE</fullName>
    </alternativeName>
</protein>
<dbReference type="OrthoDB" id="753427at2759"/>
<dbReference type="GO" id="GO:0003779">
    <property type="term" value="F:actin binding"/>
    <property type="evidence" value="ECO:0007669"/>
    <property type="project" value="UniProtKB-UniRule"/>
</dbReference>
<evidence type="ECO:0000313" key="4">
    <source>
        <dbReference type="EMBL" id="PKA66563.1"/>
    </source>
</evidence>
<dbReference type="STRING" id="1088818.A0A2I0BFI4"/>
<accession>A0A2I0BFI4</accession>
<name>A0A2I0BFI4_9ASPA</name>